<reference evidence="2" key="1">
    <citation type="submission" date="2007-07" db="EMBL/GenBank/DDBJ databases">
        <title>PCAP assembly of the Caenorhabditis remanei genome.</title>
        <authorList>
            <consortium name="The Caenorhabditis remanei Sequencing Consortium"/>
            <person name="Wilson R.K."/>
        </authorList>
    </citation>
    <scope>NUCLEOTIDE SEQUENCE [LARGE SCALE GENOMIC DNA]</scope>
    <source>
        <strain evidence="2">PB4641</strain>
    </source>
</reference>
<dbReference type="HOGENOM" id="CLU_036654_2_1_1"/>
<dbReference type="Gene3D" id="3.30.710.10">
    <property type="entry name" value="Potassium Channel Kv1.1, Chain A"/>
    <property type="match status" value="1"/>
</dbReference>
<evidence type="ECO:0000259" key="1">
    <source>
        <dbReference type="PROSITE" id="PS50097"/>
    </source>
</evidence>
<protein>
    <recommendedName>
        <fullName evidence="1">BTB domain-containing protein</fullName>
    </recommendedName>
</protein>
<dbReference type="AlphaFoldDB" id="E3MT96"/>
<dbReference type="Proteomes" id="UP000008281">
    <property type="component" value="Unassembled WGS sequence"/>
</dbReference>
<proteinExistence type="predicted"/>
<dbReference type="EMBL" id="DS268476">
    <property type="protein sequence ID" value="EFP08751.1"/>
    <property type="molecule type" value="Genomic_DNA"/>
</dbReference>
<evidence type="ECO:0000313" key="2">
    <source>
        <dbReference type="EMBL" id="EFP08751.1"/>
    </source>
</evidence>
<dbReference type="InParanoid" id="E3MT96"/>
<dbReference type="InterPro" id="IPR011333">
    <property type="entry name" value="SKP1/BTB/POZ_sf"/>
</dbReference>
<dbReference type="Pfam" id="PF00651">
    <property type="entry name" value="BTB"/>
    <property type="match status" value="1"/>
</dbReference>
<dbReference type="SMART" id="SM00225">
    <property type="entry name" value="BTB"/>
    <property type="match status" value="1"/>
</dbReference>
<dbReference type="PANTHER" id="PTHR22744">
    <property type="entry name" value="HELIX LOOP HELIX PROTEIN 21-RELATED"/>
    <property type="match status" value="1"/>
</dbReference>
<gene>
    <name evidence="2" type="ORF">CRE_19775</name>
</gene>
<organism evidence="3">
    <name type="scientific">Caenorhabditis remanei</name>
    <name type="common">Caenorhabditis vulgaris</name>
    <dbReference type="NCBI Taxonomy" id="31234"/>
    <lineage>
        <taxon>Eukaryota</taxon>
        <taxon>Metazoa</taxon>
        <taxon>Ecdysozoa</taxon>
        <taxon>Nematoda</taxon>
        <taxon>Chromadorea</taxon>
        <taxon>Rhabditida</taxon>
        <taxon>Rhabditina</taxon>
        <taxon>Rhabditomorpha</taxon>
        <taxon>Rhabditoidea</taxon>
        <taxon>Rhabditidae</taxon>
        <taxon>Peloderinae</taxon>
        <taxon>Caenorhabditis</taxon>
    </lineage>
</organism>
<name>E3MT96_CAERE</name>
<accession>E3MT96</accession>
<keyword evidence="3" id="KW-1185">Reference proteome</keyword>
<dbReference type="SUPFAM" id="SSF54695">
    <property type="entry name" value="POZ domain"/>
    <property type="match status" value="1"/>
</dbReference>
<dbReference type="OrthoDB" id="16281at2759"/>
<dbReference type="PANTHER" id="PTHR22744:SF14">
    <property type="entry name" value="BTB DOMAIN-CONTAINING PROTEIN-RELATED"/>
    <property type="match status" value="1"/>
</dbReference>
<evidence type="ECO:0000313" key="3">
    <source>
        <dbReference type="Proteomes" id="UP000008281"/>
    </source>
</evidence>
<dbReference type="CDD" id="cd18186">
    <property type="entry name" value="BTB_POZ_ZBTB_KLHL-like"/>
    <property type="match status" value="1"/>
</dbReference>
<dbReference type="InterPro" id="IPR000210">
    <property type="entry name" value="BTB/POZ_dom"/>
</dbReference>
<sequence>MESLFEPSDMTDAILVVEGKKLHVNKALLSYHSDYFKNLFSGNTRKKEFPIGGVTYTLFSTLLSFVHSKPIVPDESSIYSLLMLADQFLIPAAKRHIELILISSIPRNEKLAQYAFQYRLNELTEIMLKQFYQQRDHKVFTNVRRSDWFKKLPDKDQVEVMLMYLKIVRARA</sequence>
<feature type="domain" description="BTB" evidence="1">
    <location>
        <begin position="11"/>
        <end position="75"/>
    </location>
</feature>
<dbReference type="PROSITE" id="PS50097">
    <property type="entry name" value="BTB"/>
    <property type="match status" value="1"/>
</dbReference>